<dbReference type="RefSeq" id="WP_133699680.1">
    <property type="nucleotide sequence ID" value="NZ_SNXS01000001.1"/>
</dbReference>
<keyword evidence="3" id="KW-0949">S-adenosyl-L-methionine</keyword>
<organism evidence="5 6">
    <name type="scientific">Roseateles toxinivorans</name>
    <dbReference type="NCBI Taxonomy" id="270368"/>
    <lineage>
        <taxon>Bacteria</taxon>
        <taxon>Pseudomonadati</taxon>
        <taxon>Pseudomonadota</taxon>
        <taxon>Betaproteobacteria</taxon>
        <taxon>Burkholderiales</taxon>
        <taxon>Sphaerotilaceae</taxon>
        <taxon>Roseateles</taxon>
    </lineage>
</organism>
<evidence type="ECO:0000256" key="1">
    <source>
        <dbReference type="ARBA" id="ARBA00022603"/>
    </source>
</evidence>
<feature type="domain" description="Methyltransferase" evidence="4">
    <location>
        <begin position="66"/>
        <end position="158"/>
    </location>
</feature>
<evidence type="ECO:0000313" key="6">
    <source>
        <dbReference type="Proteomes" id="UP000295361"/>
    </source>
</evidence>
<dbReference type="SUPFAM" id="SSF53335">
    <property type="entry name" value="S-adenosyl-L-methionine-dependent methyltransferases"/>
    <property type="match status" value="1"/>
</dbReference>
<proteinExistence type="predicted"/>
<dbReference type="InParanoid" id="A0A4R6QTT2"/>
<keyword evidence="2 5" id="KW-0808">Transferase</keyword>
<dbReference type="InterPro" id="IPR029063">
    <property type="entry name" value="SAM-dependent_MTases_sf"/>
</dbReference>
<dbReference type="InterPro" id="IPR041698">
    <property type="entry name" value="Methyltransf_25"/>
</dbReference>
<evidence type="ECO:0000259" key="4">
    <source>
        <dbReference type="Pfam" id="PF13649"/>
    </source>
</evidence>
<protein>
    <submittedName>
        <fullName evidence="5">Methyltransferase family protein</fullName>
    </submittedName>
</protein>
<name>A0A4R6QTT2_9BURK</name>
<dbReference type="EMBL" id="SNXS01000001">
    <property type="protein sequence ID" value="TDP74289.1"/>
    <property type="molecule type" value="Genomic_DNA"/>
</dbReference>
<dbReference type="CDD" id="cd02440">
    <property type="entry name" value="AdoMet_MTases"/>
    <property type="match status" value="1"/>
</dbReference>
<dbReference type="Gene3D" id="3.40.50.150">
    <property type="entry name" value="Vaccinia Virus protein VP39"/>
    <property type="match status" value="1"/>
</dbReference>
<evidence type="ECO:0000313" key="5">
    <source>
        <dbReference type="EMBL" id="TDP74289.1"/>
    </source>
</evidence>
<dbReference type="GO" id="GO:0032259">
    <property type="term" value="P:methylation"/>
    <property type="evidence" value="ECO:0007669"/>
    <property type="project" value="UniProtKB-KW"/>
</dbReference>
<keyword evidence="1 5" id="KW-0489">Methyltransferase</keyword>
<comment type="caution">
    <text evidence="5">The sequence shown here is derived from an EMBL/GenBank/DDBJ whole genome shotgun (WGS) entry which is preliminary data.</text>
</comment>
<evidence type="ECO:0000256" key="3">
    <source>
        <dbReference type="ARBA" id="ARBA00022691"/>
    </source>
</evidence>
<dbReference type="AlphaFoldDB" id="A0A4R6QTT2"/>
<dbReference type="PANTHER" id="PTHR43464:SF19">
    <property type="entry name" value="UBIQUINONE BIOSYNTHESIS O-METHYLTRANSFERASE, MITOCHONDRIAL"/>
    <property type="match status" value="1"/>
</dbReference>
<dbReference type="GO" id="GO:0008168">
    <property type="term" value="F:methyltransferase activity"/>
    <property type="evidence" value="ECO:0007669"/>
    <property type="project" value="UniProtKB-KW"/>
</dbReference>
<evidence type="ECO:0000256" key="2">
    <source>
        <dbReference type="ARBA" id="ARBA00022679"/>
    </source>
</evidence>
<reference evidence="5 6" key="1">
    <citation type="submission" date="2019-03" db="EMBL/GenBank/DDBJ databases">
        <title>Genomic Encyclopedia of Type Strains, Phase IV (KMG-IV): sequencing the most valuable type-strain genomes for metagenomic binning, comparative biology and taxonomic classification.</title>
        <authorList>
            <person name="Goeker M."/>
        </authorList>
    </citation>
    <scope>NUCLEOTIDE SEQUENCE [LARGE SCALE GENOMIC DNA]</scope>
    <source>
        <strain evidence="5 6">DSM 16998</strain>
    </source>
</reference>
<keyword evidence="6" id="KW-1185">Reference proteome</keyword>
<gene>
    <name evidence="5" type="ORF">DES47_101346</name>
</gene>
<dbReference type="OrthoDB" id="7348755at2"/>
<dbReference type="PANTHER" id="PTHR43464">
    <property type="entry name" value="METHYLTRANSFERASE"/>
    <property type="match status" value="1"/>
</dbReference>
<sequence length="236" mass="25877">MDTSAKPTAAAQDELATLDALLAQRDWWDQFYANRAKPVPFFGPEPDECLSGWLADGIVPRAGAALDIGCGNGRNAVLLARCGFAAEGIDYSQAAIEWAGQRVREAGVTVRLHHASVFDFDLAPDSYDLIYDSGCFHHMPPHRRDDYVRLVAAALRPGAWFGMACFRPEGGSGLSDDEVYERRTLGGGLGYTEARLREVWGDLFNIHELRQMRSQPAGSGLFGEAFLWALLAQKKG</sequence>
<dbReference type="Pfam" id="PF13649">
    <property type="entry name" value="Methyltransf_25"/>
    <property type="match status" value="1"/>
</dbReference>
<dbReference type="Proteomes" id="UP000295361">
    <property type="component" value="Unassembled WGS sequence"/>
</dbReference>
<accession>A0A4R6QTT2</accession>